<sequence length="711" mass="81078">MRSENEDQCLVLRSKSEDTTRDFHKYFLISISQLLFNVYIHKQVKHGYSVLIIYFFFTFSFWRRKSKRSYSREFLFSFAKLDTCKKLPTGFDSSILRELDDQSTSVLHSYHDSDASRFQSSLSHCSRRNPEQGILGSGARVHRDIAETTIPVVQGSGFHLLNRSSEPYRPPHLCKAKYYSERESKDHYNNETFGSPDSLSQDRAEEEKIRRDSFELMRKEQEMVTQEKQKFICDDHTENLKPYFAIVLEDSEGDFESKGSESRDVKEGDSGNPLASSSALTHLLAEGEKMTAVDQKAIEHDSTKSSFGANGSGHNLMKSVPIPVTKRTSMELYGPCNPGVISCESLEEPILSEINGHCSTQRSNCSFYDEESQNILSLLRKEAGLTDLVESSKLNNTWSLDKSYVSETEIDNYQLNKFKKNLHGPISRSTSTKKDLTSRFKWDDSVKSRPIGNVESIEFSSFLVQTSASKRSSDVQDALESKNSSLCSYDELEICLPDEDSLITVDDYILPQESLFVAAGENRFDLTGFESSAFVHRSHDLTSSETYFNNPYMQQSNPQLRHSQLKSTKERVSCSEYETSRKSSIIKPRDLKSYAYNLQALQHFPTNVHHTPSQYFRAAATGFDHCMGYHFPPQQMYGLPRAAFPQHTSDQMACYEHDQNVTFNSSLNFNRQFYNSLQNASSRPSEIVIESEADGSSYFGWPSVESVWKTN</sequence>
<feature type="compositionally biased region" description="Basic and acidic residues" evidence="1">
    <location>
        <begin position="255"/>
        <end position="269"/>
    </location>
</feature>
<feature type="compositionally biased region" description="Polar residues" evidence="1">
    <location>
        <begin position="190"/>
        <end position="199"/>
    </location>
</feature>
<proteinExistence type="predicted"/>
<organism evidence="3 4">
    <name type="scientific">Gossypium anomalum</name>
    <dbReference type="NCBI Taxonomy" id="47600"/>
    <lineage>
        <taxon>Eukaryota</taxon>
        <taxon>Viridiplantae</taxon>
        <taxon>Streptophyta</taxon>
        <taxon>Embryophyta</taxon>
        <taxon>Tracheophyta</taxon>
        <taxon>Spermatophyta</taxon>
        <taxon>Magnoliopsida</taxon>
        <taxon>eudicotyledons</taxon>
        <taxon>Gunneridae</taxon>
        <taxon>Pentapetalae</taxon>
        <taxon>rosids</taxon>
        <taxon>malvids</taxon>
        <taxon>Malvales</taxon>
        <taxon>Malvaceae</taxon>
        <taxon>Malvoideae</taxon>
        <taxon>Gossypium</taxon>
    </lineage>
</organism>
<keyword evidence="2" id="KW-0472">Membrane</keyword>
<dbReference type="Proteomes" id="UP000701853">
    <property type="component" value="Chromosome 11"/>
</dbReference>
<feature type="transmembrane region" description="Helical" evidence="2">
    <location>
        <begin position="46"/>
        <end position="62"/>
    </location>
</feature>
<dbReference type="PANTHER" id="PTHR34802:SF3">
    <property type="match status" value="1"/>
</dbReference>
<name>A0A8J6CNG8_9ROSI</name>
<keyword evidence="2" id="KW-0812">Transmembrane</keyword>
<dbReference type="PANTHER" id="PTHR34802">
    <property type="entry name" value="CHORISMATE SYNTHASE"/>
    <property type="match status" value="1"/>
</dbReference>
<evidence type="ECO:0000256" key="1">
    <source>
        <dbReference type="SAM" id="MobiDB-lite"/>
    </source>
</evidence>
<feature type="region of interest" description="Disordered" evidence="1">
    <location>
        <begin position="185"/>
        <end position="208"/>
    </location>
</feature>
<feature type="region of interest" description="Disordered" evidence="1">
    <location>
        <begin position="255"/>
        <end position="276"/>
    </location>
</feature>
<dbReference type="EMBL" id="JAHUZN010000011">
    <property type="protein sequence ID" value="KAG8476705.1"/>
    <property type="molecule type" value="Genomic_DNA"/>
</dbReference>
<evidence type="ECO:0000313" key="4">
    <source>
        <dbReference type="Proteomes" id="UP000701853"/>
    </source>
</evidence>
<keyword evidence="4" id="KW-1185">Reference proteome</keyword>
<gene>
    <name evidence="3" type="ORF">CXB51_030080</name>
</gene>
<protein>
    <submittedName>
        <fullName evidence="3">Uncharacterized protein</fullName>
    </submittedName>
</protein>
<dbReference type="OrthoDB" id="826428at2759"/>
<evidence type="ECO:0000313" key="3">
    <source>
        <dbReference type="EMBL" id="KAG8476705.1"/>
    </source>
</evidence>
<comment type="caution">
    <text evidence="3">The sequence shown here is derived from an EMBL/GenBank/DDBJ whole genome shotgun (WGS) entry which is preliminary data.</text>
</comment>
<evidence type="ECO:0000256" key="2">
    <source>
        <dbReference type="SAM" id="Phobius"/>
    </source>
</evidence>
<dbReference type="AlphaFoldDB" id="A0A8J6CNG8"/>
<accession>A0A8J6CNG8</accession>
<reference evidence="3 4" key="1">
    <citation type="journal article" date="2021" name="bioRxiv">
        <title>The Gossypium anomalum genome as a resource for cotton improvement and evolutionary analysis of hybrid incompatibility.</title>
        <authorList>
            <person name="Grover C.E."/>
            <person name="Yuan D."/>
            <person name="Arick M.A."/>
            <person name="Miller E.R."/>
            <person name="Hu G."/>
            <person name="Peterson D.G."/>
            <person name="Wendel J.F."/>
            <person name="Udall J.A."/>
        </authorList>
    </citation>
    <scope>NUCLEOTIDE SEQUENCE [LARGE SCALE GENOMIC DNA]</scope>
    <source>
        <strain evidence="3">JFW-Udall</strain>
        <tissue evidence="3">Leaf</tissue>
    </source>
</reference>
<keyword evidence="2" id="KW-1133">Transmembrane helix</keyword>